<dbReference type="Proteomes" id="UP000654345">
    <property type="component" value="Unassembled WGS sequence"/>
</dbReference>
<dbReference type="EMBL" id="BNJG01000001">
    <property type="protein sequence ID" value="GHO55136.1"/>
    <property type="molecule type" value="Genomic_DNA"/>
</dbReference>
<sequence length="68" mass="7132">MEAGDPVGAGAAVVGEAAGEEAGEAAGREKPMQPIIWRDTLKSRQVIIMYPLLPALQSVSPSSSRVRK</sequence>
<proteinExistence type="predicted"/>
<evidence type="ECO:0000313" key="2">
    <source>
        <dbReference type="EMBL" id="GHO55136.1"/>
    </source>
</evidence>
<organism evidence="2 3">
    <name type="scientific">Ktedonobacter robiniae</name>
    <dbReference type="NCBI Taxonomy" id="2778365"/>
    <lineage>
        <taxon>Bacteria</taxon>
        <taxon>Bacillati</taxon>
        <taxon>Chloroflexota</taxon>
        <taxon>Ktedonobacteria</taxon>
        <taxon>Ktedonobacterales</taxon>
        <taxon>Ktedonobacteraceae</taxon>
        <taxon>Ktedonobacter</taxon>
    </lineage>
</organism>
<name>A0ABQ3UQX1_9CHLR</name>
<accession>A0ABQ3UQX1</accession>
<feature type="region of interest" description="Disordered" evidence="1">
    <location>
        <begin position="1"/>
        <end position="31"/>
    </location>
</feature>
<feature type="compositionally biased region" description="Low complexity" evidence="1">
    <location>
        <begin position="1"/>
        <end position="17"/>
    </location>
</feature>
<reference evidence="2 3" key="1">
    <citation type="journal article" date="2021" name="Int. J. Syst. Evol. Microbiol.">
        <title>Reticulibacter mediterranei gen. nov., sp. nov., within the new family Reticulibacteraceae fam. nov., and Ktedonospora formicarum gen. nov., sp. nov., Ktedonobacter robiniae sp. nov., Dictyobacter formicarum sp. nov. and Dictyobacter arantiisoli sp. nov., belonging to the class Ktedonobacteria.</title>
        <authorList>
            <person name="Yabe S."/>
            <person name="Zheng Y."/>
            <person name="Wang C.M."/>
            <person name="Sakai Y."/>
            <person name="Abe K."/>
            <person name="Yokota A."/>
            <person name="Donadio S."/>
            <person name="Cavaletti L."/>
            <person name="Monciardini P."/>
        </authorList>
    </citation>
    <scope>NUCLEOTIDE SEQUENCE [LARGE SCALE GENOMIC DNA]</scope>
    <source>
        <strain evidence="2 3">SOSP1-30</strain>
    </source>
</reference>
<comment type="caution">
    <text evidence="2">The sequence shown here is derived from an EMBL/GenBank/DDBJ whole genome shotgun (WGS) entry which is preliminary data.</text>
</comment>
<protein>
    <submittedName>
        <fullName evidence="2">Uncharacterized protein</fullName>
    </submittedName>
</protein>
<evidence type="ECO:0000256" key="1">
    <source>
        <dbReference type="SAM" id="MobiDB-lite"/>
    </source>
</evidence>
<gene>
    <name evidence="2" type="ORF">KSB_36110</name>
</gene>
<evidence type="ECO:0000313" key="3">
    <source>
        <dbReference type="Proteomes" id="UP000654345"/>
    </source>
</evidence>
<keyword evidence="3" id="KW-1185">Reference proteome</keyword>